<comment type="caution">
    <text evidence="1">The sequence shown here is derived from an EMBL/GenBank/DDBJ whole genome shotgun (WGS) entry which is preliminary data.</text>
</comment>
<proteinExistence type="predicted"/>
<name>A0A9P9RC95_FUSSL</name>
<gene>
    <name evidence="1" type="ORF">B0J15DRAFT_460943</name>
</gene>
<accession>A0A9P9RC95</accession>
<dbReference type="Gene3D" id="2.120.10.30">
    <property type="entry name" value="TolB, C-terminal domain"/>
    <property type="match status" value="1"/>
</dbReference>
<dbReference type="AlphaFoldDB" id="A0A9P9RC95"/>
<keyword evidence="2" id="KW-1185">Reference proteome</keyword>
<sequence>MAIACAMPVLQRQTSNSRLLFKSIRGVFFKNVFTRSNGHLLLTTFDQGVIYSLDPSSPNPEPQLVAQIPGSNSSFGISEISPEVFAISSGNYIISDFRFIRGSAKITTLDLARGFREGRKPVMRTVAQVSNTTSWFKLRQMVTRPFFSMTT</sequence>
<reference evidence="1" key="1">
    <citation type="journal article" date="2021" name="Nat. Commun.">
        <title>Genetic determinants of endophytism in the Arabidopsis root mycobiome.</title>
        <authorList>
            <person name="Mesny F."/>
            <person name="Miyauchi S."/>
            <person name="Thiergart T."/>
            <person name="Pickel B."/>
            <person name="Atanasova L."/>
            <person name="Karlsson M."/>
            <person name="Huettel B."/>
            <person name="Barry K.W."/>
            <person name="Haridas S."/>
            <person name="Chen C."/>
            <person name="Bauer D."/>
            <person name="Andreopoulos W."/>
            <person name="Pangilinan J."/>
            <person name="LaButti K."/>
            <person name="Riley R."/>
            <person name="Lipzen A."/>
            <person name="Clum A."/>
            <person name="Drula E."/>
            <person name="Henrissat B."/>
            <person name="Kohler A."/>
            <person name="Grigoriev I.V."/>
            <person name="Martin F.M."/>
            <person name="Hacquard S."/>
        </authorList>
    </citation>
    <scope>NUCLEOTIDE SEQUENCE</scope>
    <source>
        <strain evidence="1">FSSC 5 MPI-SDFR-AT-0091</strain>
    </source>
</reference>
<organism evidence="1 2">
    <name type="scientific">Fusarium solani</name>
    <name type="common">Filamentous fungus</name>
    <dbReference type="NCBI Taxonomy" id="169388"/>
    <lineage>
        <taxon>Eukaryota</taxon>
        <taxon>Fungi</taxon>
        <taxon>Dikarya</taxon>
        <taxon>Ascomycota</taxon>
        <taxon>Pezizomycotina</taxon>
        <taxon>Sordariomycetes</taxon>
        <taxon>Hypocreomycetidae</taxon>
        <taxon>Hypocreales</taxon>
        <taxon>Nectriaceae</taxon>
        <taxon>Fusarium</taxon>
        <taxon>Fusarium solani species complex</taxon>
    </lineage>
</organism>
<protein>
    <submittedName>
        <fullName evidence="1">Uncharacterized protein</fullName>
    </submittedName>
</protein>
<evidence type="ECO:0000313" key="1">
    <source>
        <dbReference type="EMBL" id="KAH7273233.1"/>
    </source>
</evidence>
<dbReference type="Proteomes" id="UP000736672">
    <property type="component" value="Unassembled WGS sequence"/>
</dbReference>
<dbReference type="EMBL" id="JAGTJS010000003">
    <property type="protein sequence ID" value="KAH7273233.1"/>
    <property type="molecule type" value="Genomic_DNA"/>
</dbReference>
<dbReference type="InterPro" id="IPR011042">
    <property type="entry name" value="6-blade_b-propeller_TolB-like"/>
</dbReference>
<dbReference type="OrthoDB" id="5233393at2759"/>
<evidence type="ECO:0000313" key="2">
    <source>
        <dbReference type="Proteomes" id="UP000736672"/>
    </source>
</evidence>